<evidence type="ECO:0000256" key="1">
    <source>
        <dbReference type="ARBA" id="ARBA00004651"/>
    </source>
</evidence>
<feature type="transmembrane region" description="Helical" evidence="9">
    <location>
        <begin position="344"/>
        <end position="364"/>
    </location>
</feature>
<dbReference type="RefSeq" id="WP_109320839.1">
    <property type="nucleotide sequence ID" value="NZ_QFWT01000010.1"/>
</dbReference>
<comment type="subcellular location">
    <subcellularLocation>
        <location evidence="1">Cell membrane</location>
        <topology evidence="1">Multi-pass membrane protein</topology>
    </subcellularLocation>
</comment>
<evidence type="ECO:0000256" key="4">
    <source>
        <dbReference type="ARBA" id="ARBA00022597"/>
    </source>
</evidence>
<feature type="transmembrane region" description="Helical" evidence="9">
    <location>
        <begin position="79"/>
        <end position="101"/>
    </location>
</feature>
<feature type="transmembrane region" description="Helical" evidence="9">
    <location>
        <begin position="384"/>
        <end position="411"/>
    </location>
</feature>
<feature type="transmembrane region" description="Helical" evidence="9">
    <location>
        <begin position="39"/>
        <end position="59"/>
    </location>
</feature>
<dbReference type="Pfam" id="PF02378">
    <property type="entry name" value="PTS_EIIC"/>
    <property type="match status" value="1"/>
</dbReference>
<dbReference type="PANTHER" id="PTHR33989">
    <property type="match status" value="1"/>
</dbReference>
<dbReference type="NCBIfam" id="TIGR00410">
    <property type="entry name" value="lacE"/>
    <property type="match status" value="1"/>
</dbReference>
<dbReference type="InterPro" id="IPR004796">
    <property type="entry name" value="PTS_IIC_cello"/>
</dbReference>
<keyword evidence="7 8" id="KW-0472">Membrane</keyword>
<dbReference type="GO" id="GO:0008982">
    <property type="term" value="F:protein-N(PI)-phosphohistidine-sugar phosphotransferase activity"/>
    <property type="evidence" value="ECO:0007669"/>
    <property type="project" value="UniProtKB-UniRule"/>
</dbReference>
<feature type="transmembrane region" description="Helical" evidence="9">
    <location>
        <begin position="182"/>
        <end position="202"/>
    </location>
</feature>
<dbReference type="AlphaFoldDB" id="A0A2U3B6A0"/>
<dbReference type="EMBL" id="QFWT01000010">
    <property type="protein sequence ID" value="PWI32318.1"/>
    <property type="molecule type" value="Genomic_DNA"/>
</dbReference>
<feature type="transmembrane region" description="Helical" evidence="9">
    <location>
        <begin position="113"/>
        <end position="130"/>
    </location>
</feature>
<proteinExistence type="predicted"/>
<sequence>MNHSLMTMFAAGVERYMSPFAKLLMKNSHLAALRDGFQLAMPFIFVGCIFVPLIFPPFSDPSSEISVIWNNLAIQLRPVLLPTYQLTMGVIGLIVSFGIASSLAKQYRLPERLSGLTGCMTFLILVGFYGEGPKDTYYLGGAGLFTALIASIYSVEMINLFIRRGWYIKMPEDVPILTFQSFKLMLPIMAIMLTVSIFNLYLDTSYGIHFPQLVQELFQPLVLASDSLIAILVAILVCQLLWFMGIHGALIVTGIMNPFWMPNVIANQAAMEAGQAVLPHIFLRGFWDFYLLIGGVGSTLPLVYLAIKSRSNQLKSVGKVGVIPSIFNINEPILFGFPIIMNPLFLIPFVLVPMINATIAWYLTSAQLLDRVVTLVPWSVPAPIGAAWASNGSIMNALMVLLAMVNSYFIYLPFFKAHEKILLEQEKERGKMKFNRNT</sequence>
<keyword evidence="3 8" id="KW-1003">Cell membrane</keyword>
<evidence type="ECO:0000256" key="2">
    <source>
        <dbReference type="ARBA" id="ARBA00022448"/>
    </source>
</evidence>
<organism evidence="11 12">
    <name type="scientific">Vibrio albus</name>
    <dbReference type="NCBI Taxonomy" id="2200953"/>
    <lineage>
        <taxon>Bacteria</taxon>
        <taxon>Pseudomonadati</taxon>
        <taxon>Pseudomonadota</taxon>
        <taxon>Gammaproteobacteria</taxon>
        <taxon>Vibrionales</taxon>
        <taxon>Vibrionaceae</taxon>
        <taxon>Vibrio</taxon>
    </lineage>
</organism>
<evidence type="ECO:0000259" key="10">
    <source>
        <dbReference type="PROSITE" id="PS51105"/>
    </source>
</evidence>
<dbReference type="PROSITE" id="PS51105">
    <property type="entry name" value="PTS_EIIC_TYPE_3"/>
    <property type="match status" value="1"/>
</dbReference>
<gene>
    <name evidence="11" type="ORF">DI392_16750</name>
</gene>
<evidence type="ECO:0000313" key="11">
    <source>
        <dbReference type="EMBL" id="PWI32318.1"/>
    </source>
</evidence>
<keyword evidence="12" id="KW-1185">Reference proteome</keyword>
<keyword evidence="6 9" id="KW-1133">Transmembrane helix</keyword>
<comment type="function">
    <text evidence="8">The phosphoenolpyruvate-dependent sugar phosphotransferase system (PTS), a major carbohydrate active -transport system, catalyzes the phosphorylation of incoming sugar substrates concomitant with their translocation across the cell membrane.</text>
</comment>
<evidence type="ECO:0000256" key="7">
    <source>
        <dbReference type="ARBA" id="ARBA00023136"/>
    </source>
</evidence>
<dbReference type="InterPro" id="IPR051088">
    <property type="entry name" value="PTS_Sugar-EIIC/EIIB"/>
</dbReference>
<evidence type="ECO:0000256" key="5">
    <source>
        <dbReference type="ARBA" id="ARBA00022692"/>
    </source>
</evidence>
<dbReference type="GO" id="GO:0005886">
    <property type="term" value="C:plasma membrane"/>
    <property type="evidence" value="ECO:0007669"/>
    <property type="project" value="UniProtKB-SubCell"/>
</dbReference>
<protein>
    <recommendedName>
        <fullName evidence="8">Permease IIC component</fullName>
    </recommendedName>
</protein>
<feature type="transmembrane region" description="Helical" evidence="9">
    <location>
        <begin position="289"/>
        <end position="307"/>
    </location>
</feature>
<evidence type="ECO:0000256" key="3">
    <source>
        <dbReference type="ARBA" id="ARBA00022475"/>
    </source>
</evidence>
<feature type="transmembrane region" description="Helical" evidence="9">
    <location>
        <begin position="228"/>
        <end position="252"/>
    </location>
</feature>
<reference evidence="11 12" key="1">
    <citation type="submission" date="2018-05" db="EMBL/GenBank/DDBJ databases">
        <title>Vibrio limimaris sp. nov., isolated from marine sediment.</title>
        <authorList>
            <person name="Li C.-M."/>
        </authorList>
    </citation>
    <scope>NUCLEOTIDE SEQUENCE [LARGE SCALE GENOMIC DNA]</scope>
    <source>
        <strain evidence="11 12">E4404</strain>
    </source>
</reference>
<evidence type="ECO:0000256" key="8">
    <source>
        <dbReference type="PIRNR" id="PIRNR006351"/>
    </source>
</evidence>
<dbReference type="PANTHER" id="PTHR33989:SF4">
    <property type="entry name" value="PTS SYSTEM N,N'-DIACETYLCHITOBIOSE-SPECIFIC EIIC COMPONENT"/>
    <property type="match status" value="1"/>
</dbReference>
<evidence type="ECO:0000256" key="9">
    <source>
        <dbReference type="SAM" id="Phobius"/>
    </source>
</evidence>
<feature type="domain" description="PTS EIIC type-3" evidence="10">
    <location>
        <begin position="13"/>
        <end position="414"/>
    </location>
</feature>
<keyword evidence="2 8" id="KW-0813">Transport</keyword>
<evidence type="ECO:0000256" key="6">
    <source>
        <dbReference type="ARBA" id="ARBA00022989"/>
    </source>
</evidence>
<dbReference type="PIRSF" id="PIRSF006351">
    <property type="entry name" value="PTS_EIIC-Cellobiose"/>
    <property type="match status" value="1"/>
</dbReference>
<accession>A0A2U3B6A0</accession>
<comment type="caution">
    <text evidence="11">The sequence shown here is derived from an EMBL/GenBank/DDBJ whole genome shotgun (WGS) entry which is preliminary data.</text>
</comment>
<dbReference type="InterPro" id="IPR003352">
    <property type="entry name" value="PTS_EIIC"/>
</dbReference>
<evidence type="ECO:0000313" key="12">
    <source>
        <dbReference type="Proteomes" id="UP000245362"/>
    </source>
</evidence>
<keyword evidence="4 8" id="KW-0762">Sugar transport</keyword>
<name>A0A2U3B6A0_9VIBR</name>
<dbReference type="OrthoDB" id="5843984at2"/>
<feature type="transmembrane region" description="Helical" evidence="9">
    <location>
        <begin position="136"/>
        <end position="162"/>
    </location>
</feature>
<dbReference type="InterPro" id="IPR004501">
    <property type="entry name" value="PTS_EIIC_3"/>
</dbReference>
<dbReference type="Proteomes" id="UP000245362">
    <property type="component" value="Unassembled WGS sequence"/>
</dbReference>
<dbReference type="GO" id="GO:0009401">
    <property type="term" value="P:phosphoenolpyruvate-dependent sugar phosphotransferase system"/>
    <property type="evidence" value="ECO:0007669"/>
    <property type="project" value="InterPro"/>
</dbReference>
<keyword evidence="5 9" id="KW-0812">Transmembrane</keyword>